<sequence>MRANNIAIQRSNNIASLLLIVLAFLCFVSTPTFAETVESLIDKQELSLTMSLQTEGTIIPNQSVTFEIEVMSAQPFADNMTLSYVDITDAIVIPPSENTTLDIKTIDGKDWFVQQKKLVVYTMQNGEFVVPPVSVDVSINFKNKQKVKGQLKTKSQQFIVDKSPASLNGQEYLVSSNLVLTEQQKDASETKLEVGNAVTLTYKLTADNMHALLLPDFNIPALPGIKLYTKPIVKKDDVDRLSKLQQAIASQEVTFIFQQEGRYVIPEQKITWWNIKTKQPQQAIIAKQEFVVGDGGGLITENSQSNTDAELGSTNNYPVLQWLYIIVLIVFGIFILRAIYQHKQALMQSFKTSDKAQRNKLKQLYLKHIEEQNYQAAIMTLYQVINVIPDNGSANASALAQQLEKSPQQQALLVKLQRLAFAFEIKNNLSISTEEAKNIFNTLVKTKKISLAFSRFKFSMDLNNEQ</sequence>
<reference evidence="4" key="1">
    <citation type="submission" date="2023-09" db="EMBL/GenBank/DDBJ databases">
        <authorList>
            <person name="Li S."/>
            <person name="Li X."/>
            <person name="Zhang C."/>
            <person name="Zhao Z."/>
        </authorList>
    </citation>
    <scope>NUCLEOTIDE SEQUENCE [LARGE SCALE GENOMIC DNA]</scope>
    <source>
        <strain evidence="4">SQ149</strain>
    </source>
</reference>
<keyword evidence="1" id="KW-0472">Membrane</keyword>
<feature type="chain" id="PRO_5047195589" description="Protein BatD" evidence="2">
    <location>
        <begin position="35"/>
        <end position="466"/>
    </location>
</feature>
<proteinExistence type="predicted"/>
<dbReference type="RefSeq" id="WP_348392973.1">
    <property type="nucleotide sequence ID" value="NZ_CP134145.1"/>
</dbReference>
<dbReference type="EMBL" id="CP134145">
    <property type="protein sequence ID" value="WNC73863.1"/>
    <property type="molecule type" value="Genomic_DNA"/>
</dbReference>
<keyword evidence="1" id="KW-0812">Transmembrane</keyword>
<evidence type="ECO:0000313" key="4">
    <source>
        <dbReference type="Proteomes" id="UP001258994"/>
    </source>
</evidence>
<keyword evidence="2" id="KW-0732">Signal</keyword>
<keyword evidence="1" id="KW-1133">Transmembrane helix</keyword>
<dbReference type="Proteomes" id="UP001258994">
    <property type="component" value="Chromosome"/>
</dbReference>
<gene>
    <name evidence="3" type="ORF">RGQ13_07690</name>
</gene>
<dbReference type="InterPro" id="IPR025738">
    <property type="entry name" value="BatD"/>
</dbReference>
<accession>A0ABY9TYF9</accession>
<evidence type="ECO:0000256" key="1">
    <source>
        <dbReference type="SAM" id="Phobius"/>
    </source>
</evidence>
<feature type="signal peptide" evidence="2">
    <location>
        <begin position="1"/>
        <end position="34"/>
    </location>
</feature>
<feature type="transmembrane region" description="Helical" evidence="1">
    <location>
        <begin position="322"/>
        <end position="340"/>
    </location>
</feature>
<evidence type="ECO:0000256" key="2">
    <source>
        <dbReference type="SAM" id="SignalP"/>
    </source>
</evidence>
<dbReference type="PANTHER" id="PTHR40940">
    <property type="entry name" value="PROTEIN BATD-RELATED"/>
    <property type="match status" value="1"/>
</dbReference>
<evidence type="ECO:0000313" key="3">
    <source>
        <dbReference type="EMBL" id="WNC73863.1"/>
    </source>
</evidence>
<organism evidence="3 4">
    <name type="scientific">Thalassotalea psychrophila</name>
    <dbReference type="NCBI Taxonomy" id="3065647"/>
    <lineage>
        <taxon>Bacteria</taxon>
        <taxon>Pseudomonadati</taxon>
        <taxon>Pseudomonadota</taxon>
        <taxon>Gammaproteobacteria</taxon>
        <taxon>Alteromonadales</taxon>
        <taxon>Colwelliaceae</taxon>
        <taxon>Thalassotalea</taxon>
    </lineage>
</organism>
<dbReference type="PANTHER" id="PTHR40940:SF1">
    <property type="entry name" value="PROTEIN BATD"/>
    <property type="match status" value="1"/>
</dbReference>
<name>A0ABY9TYF9_9GAMM</name>
<keyword evidence="4" id="KW-1185">Reference proteome</keyword>
<protein>
    <recommendedName>
        <fullName evidence="5">Protein BatD</fullName>
    </recommendedName>
</protein>
<evidence type="ECO:0008006" key="5">
    <source>
        <dbReference type="Google" id="ProtNLM"/>
    </source>
</evidence>